<dbReference type="AlphaFoldDB" id="A0A834HMB4"/>
<evidence type="ECO:0000313" key="1">
    <source>
        <dbReference type="EMBL" id="KAF7263167.1"/>
    </source>
</evidence>
<dbReference type="EMBL" id="JAACXV010023124">
    <property type="protein sequence ID" value="KAF7263170.1"/>
    <property type="molecule type" value="Genomic_DNA"/>
</dbReference>
<comment type="caution">
    <text evidence="1">The sequence shown here is derived from an EMBL/GenBank/DDBJ whole genome shotgun (WGS) entry which is preliminary data.</text>
</comment>
<organism evidence="1 3">
    <name type="scientific">Rhynchophorus ferrugineus</name>
    <name type="common">Red palm weevil</name>
    <name type="synonym">Curculio ferrugineus</name>
    <dbReference type="NCBI Taxonomy" id="354439"/>
    <lineage>
        <taxon>Eukaryota</taxon>
        <taxon>Metazoa</taxon>
        <taxon>Ecdysozoa</taxon>
        <taxon>Arthropoda</taxon>
        <taxon>Hexapoda</taxon>
        <taxon>Insecta</taxon>
        <taxon>Pterygota</taxon>
        <taxon>Neoptera</taxon>
        <taxon>Endopterygota</taxon>
        <taxon>Coleoptera</taxon>
        <taxon>Polyphaga</taxon>
        <taxon>Cucujiformia</taxon>
        <taxon>Curculionidae</taxon>
        <taxon>Dryophthorinae</taxon>
        <taxon>Rhynchophorus</taxon>
    </lineage>
</organism>
<dbReference type="EMBL" id="JAACXV010023131">
    <property type="protein sequence ID" value="KAF7263167.1"/>
    <property type="molecule type" value="Genomic_DNA"/>
</dbReference>
<accession>A0A834HMB4</accession>
<sequence length="56" mass="6176">FANDKNGRLMDENHRISLGQVTYTPSTVPNSADVFLTRSVSVAHTEIPQPSRDAPH</sequence>
<protein>
    <submittedName>
        <fullName evidence="1">Uncharacterized protein</fullName>
    </submittedName>
</protein>
<keyword evidence="3" id="KW-1185">Reference proteome</keyword>
<gene>
    <name evidence="2" type="ORF">GWI33_003537</name>
    <name evidence="1" type="ORF">GWI33_003542</name>
</gene>
<evidence type="ECO:0000313" key="2">
    <source>
        <dbReference type="EMBL" id="KAF7263170.1"/>
    </source>
</evidence>
<proteinExistence type="predicted"/>
<evidence type="ECO:0000313" key="3">
    <source>
        <dbReference type="Proteomes" id="UP000625711"/>
    </source>
</evidence>
<feature type="non-terminal residue" evidence="1">
    <location>
        <position position="1"/>
    </location>
</feature>
<name>A0A834HMB4_RHYFE</name>
<reference evidence="1" key="1">
    <citation type="submission" date="2020-08" db="EMBL/GenBank/DDBJ databases">
        <title>Genome sequencing and assembly of the red palm weevil Rhynchophorus ferrugineus.</title>
        <authorList>
            <person name="Dias G.B."/>
            <person name="Bergman C.M."/>
            <person name="Manee M."/>
        </authorList>
    </citation>
    <scope>NUCLEOTIDE SEQUENCE</scope>
    <source>
        <strain evidence="1">AA-2017</strain>
        <tissue evidence="1">Whole larva</tissue>
    </source>
</reference>
<dbReference type="Proteomes" id="UP000625711">
    <property type="component" value="Unassembled WGS sequence"/>
</dbReference>